<organism evidence="2 3">
    <name type="scientific">Drosophila ananassae</name>
    <name type="common">Fruit fly</name>
    <dbReference type="NCBI Taxonomy" id="7217"/>
    <lineage>
        <taxon>Eukaryota</taxon>
        <taxon>Metazoa</taxon>
        <taxon>Ecdysozoa</taxon>
        <taxon>Arthropoda</taxon>
        <taxon>Hexapoda</taxon>
        <taxon>Insecta</taxon>
        <taxon>Pterygota</taxon>
        <taxon>Neoptera</taxon>
        <taxon>Endopterygota</taxon>
        <taxon>Diptera</taxon>
        <taxon>Brachycera</taxon>
        <taxon>Muscomorpha</taxon>
        <taxon>Ephydroidea</taxon>
        <taxon>Drosophilidae</taxon>
        <taxon>Drosophila</taxon>
        <taxon>Sophophora</taxon>
    </lineage>
</organism>
<feature type="region of interest" description="Disordered" evidence="1">
    <location>
        <begin position="407"/>
        <end position="445"/>
    </location>
</feature>
<dbReference type="InParanoid" id="A0A0N8NZY0"/>
<feature type="compositionally biased region" description="Polar residues" evidence="1">
    <location>
        <begin position="431"/>
        <end position="445"/>
    </location>
</feature>
<feature type="compositionally biased region" description="Low complexity" evidence="1">
    <location>
        <begin position="748"/>
        <end position="759"/>
    </location>
</feature>
<evidence type="ECO:0000313" key="2">
    <source>
        <dbReference type="EMBL" id="KPU75580.1"/>
    </source>
</evidence>
<dbReference type="EMBL" id="CH902638">
    <property type="protein sequence ID" value="KPU75580.1"/>
    <property type="molecule type" value="Genomic_DNA"/>
</dbReference>
<sequence length="995" mass="113234">MIGRRNNFQMYELIPDLAEKNSCGNKKKSHTLPHINKGSLSDFRYRWSTGNLNETNPKFFTHLSSKSPTKFIDKFFRNDLRSGYDSLKCQRGGCKLTSTNEKFLPDSIPIYTNWQTDRNGLNSLHSRNPSGRHHCDGEMYEMVQAKRSQCNFLINEFESIPQKCHKKISGTSTALQTLCEGDHLKNQNSTESSGRFSQTTKGIKAQNFSPVITKGGNQRIKSVTPFEILQQRRFLNLISSYDQQNKSLHQELANEKRRRTFELNCVIDSLLVFETKLKKDMKTARQRLLERDMEICRLVRLNFALRKRLKSHHQEQTKIANQDQDDLNCMVLEALQCNTCRKKFYEVEFNENKLYFPKEISLSVNGNPSSSSDDTIESSFYGARHSERYTTKRTTSTFRDYIRSRSIHMNDPTLEQHSEENTSSISHEDSQTSNEQLHPNGTMNETRGEISALEPVYLEQTNLEPVSQQGPLNFLVTPKIKNGFEDHGALYSTQELKVIQGKLGTVKKRCSDFSEASPKEIYETTGDDWYATASDQEGSTISSKPYSLGAVNPVLECVNQILLQQSMEDTFKEPSKCKTNNSFGSTSIRPCRSNVIPGRRRVHFSTKNSMVHLLRNNEEANGNNELSQPLISLYNVLPTVADTSNYESVYSNDYEPIGSESASNHYVDMSAAAAGHMVLKSTQKIPPDLPPKPANLLKFKKLFHPVDQLKNDRDFAESSEPDYCSICELGVASVRVQTMADVHREPKSTTPSPKSPTDLTKTDPQCRYLDDIQLQKTDEIEEIFADIPKLPNVAAIIVPKQISSNYLMTTLDPLCLNSPSQSLKTSQPNTHYKQEIVPRTTSEINKRIITPRCPSTPTTSETLDIPIMKSTKYKLPDPLRALPIQEEFDWYNLDDEYKCTPKANKNSMDKCVPKSGRKLCSKNPADEYNLDEEFQHEEHPLMGTVSKSQAPSTHLSVTTQVLKKMENFEKFIKGPDMSIKPLPCKRKIYFNAPFV</sequence>
<dbReference type="AlphaFoldDB" id="A0A0N8NZY0"/>
<protein>
    <submittedName>
        <fullName evidence="2">Uncharacterized protein, isoform A</fullName>
    </submittedName>
</protein>
<dbReference type="KEGG" id="dan:26513980"/>
<dbReference type="OrthoDB" id="6158299at2759"/>
<feature type="compositionally biased region" description="Basic and acidic residues" evidence="1">
    <location>
        <begin position="414"/>
        <end position="430"/>
    </location>
</feature>
<dbReference type="GeneID" id="116655386"/>
<keyword evidence="3" id="KW-1185">Reference proteome</keyword>
<reference evidence="2 3" key="1">
    <citation type="journal article" date="2007" name="Nature">
        <title>Evolution of genes and genomes on the Drosophila phylogeny.</title>
        <authorList>
            <consortium name="Drosophila 12 Genomes Consortium"/>
            <person name="Clark A.G."/>
            <person name="Eisen M.B."/>
            <person name="Smith D.R."/>
            <person name="Bergman C.M."/>
            <person name="Oliver B."/>
            <person name="Markow T.A."/>
            <person name="Kaufman T.C."/>
            <person name="Kellis M."/>
            <person name="Gelbart W."/>
            <person name="Iyer V.N."/>
            <person name="Pollard D.A."/>
            <person name="Sackton T.B."/>
            <person name="Larracuente A.M."/>
            <person name="Singh N.D."/>
            <person name="Abad J.P."/>
            <person name="Abt D.N."/>
            <person name="Adryan B."/>
            <person name="Aguade M."/>
            <person name="Akashi H."/>
            <person name="Anderson W.W."/>
            <person name="Aquadro C.F."/>
            <person name="Ardell D.H."/>
            <person name="Arguello R."/>
            <person name="Artieri C.G."/>
            <person name="Barbash D.A."/>
            <person name="Barker D."/>
            <person name="Barsanti P."/>
            <person name="Batterham P."/>
            <person name="Batzoglou S."/>
            <person name="Begun D."/>
            <person name="Bhutkar A."/>
            <person name="Blanco E."/>
            <person name="Bosak S.A."/>
            <person name="Bradley R.K."/>
            <person name="Brand A.D."/>
            <person name="Brent M.R."/>
            <person name="Brooks A.N."/>
            <person name="Brown R.H."/>
            <person name="Butlin R.K."/>
            <person name="Caggese C."/>
            <person name="Calvi B.R."/>
            <person name="Bernardo de Carvalho A."/>
            <person name="Caspi A."/>
            <person name="Castrezana S."/>
            <person name="Celniker S.E."/>
            <person name="Chang J.L."/>
            <person name="Chapple C."/>
            <person name="Chatterji S."/>
            <person name="Chinwalla A."/>
            <person name="Civetta A."/>
            <person name="Clifton S.W."/>
            <person name="Comeron J.M."/>
            <person name="Costello J.C."/>
            <person name="Coyne J.A."/>
            <person name="Daub J."/>
            <person name="David R.G."/>
            <person name="Delcher A.L."/>
            <person name="Delehaunty K."/>
            <person name="Do C.B."/>
            <person name="Ebling H."/>
            <person name="Edwards K."/>
            <person name="Eickbush T."/>
            <person name="Evans J.D."/>
            <person name="Filipski A."/>
            <person name="Findeiss S."/>
            <person name="Freyhult E."/>
            <person name="Fulton L."/>
            <person name="Fulton R."/>
            <person name="Garcia A.C."/>
            <person name="Gardiner A."/>
            <person name="Garfield D.A."/>
            <person name="Garvin B.E."/>
            <person name="Gibson G."/>
            <person name="Gilbert D."/>
            <person name="Gnerre S."/>
            <person name="Godfrey J."/>
            <person name="Good R."/>
            <person name="Gotea V."/>
            <person name="Gravely B."/>
            <person name="Greenberg A.J."/>
            <person name="Griffiths-Jones S."/>
            <person name="Gross S."/>
            <person name="Guigo R."/>
            <person name="Gustafson E.A."/>
            <person name="Haerty W."/>
            <person name="Hahn M.W."/>
            <person name="Halligan D.L."/>
            <person name="Halpern A.L."/>
            <person name="Halter G.M."/>
            <person name="Han M.V."/>
            <person name="Heger A."/>
            <person name="Hillier L."/>
            <person name="Hinrichs A.S."/>
            <person name="Holmes I."/>
            <person name="Hoskins R.A."/>
            <person name="Hubisz M.J."/>
            <person name="Hultmark D."/>
            <person name="Huntley M.A."/>
            <person name="Jaffe D.B."/>
            <person name="Jagadeeshan S."/>
            <person name="Jeck W.R."/>
            <person name="Johnson J."/>
            <person name="Jones C.D."/>
            <person name="Jordan W.C."/>
            <person name="Karpen G.H."/>
            <person name="Kataoka E."/>
            <person name="Keightley P.D."/>
            <person name="Kheradpour P."/>
            <person name="Kirkness E.F."/>
            <person name="Koerich L.B."/>
            <person name="Kristiansen K."/>
            <person name="Kudrna D."/>
            <person name="Kulathinal R.J."/>
            <person name="Kumar S."/>
            <person name="Kwok R."/>
            <person name="Lander E."/>
            <person name="Langley C.H."/>
            <person name="Lapoint R."/>
            <person name="Lazzaro B.P."/>
            <person name="Lee S.J."/>
            <person name="Levesque L."/>
            <person name="Li R."/>
            <person name="Lin C.F."/>
            <person name="Lin M.F."/>
            <person name="Lindblad-Toh K."/>
            <person name="Llopart A."/>
            <person name="Long M."/>
            <person name="Low L."/>
            <person name="Lozovsky E."/>
            <person name="Lu J."/>
            <person name="Luo M."/>
            <person name="Machado C.A."/>
            <person name="Makalowski W."/>
            <person name="Marzo M."/>
            <person name="Matsuda M."/>
            <person name="Matzkin L."/>
            <person name="McAllister B."/>
            <person name="McBride C.S."/>
            <person name="McKernan B."/>
            <person name="McKernan K."/>
            <person name="Mendez-Lago M."/>
            <person name="Minx P."/>
            <person name="Mollenhauer M.U."/>
            <person name="Montooth K."/>
            <person name="Mount S.M."/>
            <person name="Mu X."/>
            <person name="Myers E."/>
            <person name="Negre B."/>
            <person name="Newfeld S."/>
            <person name="Nielsen R."/>
            <person name="Noor M.A."/>
            <person name="O'Grady P."/>
            <person name="Pachter L."/>
            <person name="Papaceit M."/>
            <person name="Parisi M.J."/>
            <person name="Parisi M."/>
            <person name="Parts L."/>
            <person name="Pedersen J.S."/>
            <person name="Pesole G."/>
            <person name="Phillippy A.M."/>
            <person name="Ponting C.P."/>
            <person name="Pop M."/>
            <person name="Porcelli D."/>
            <person name="Powell J.R."/>
            <person name="Prohaska S."/>
            <person name="Pruitt K."/>
            <person name="Puig M."/>
            <person name="Quesneville H."/>
            <person name="Ram K.R."/>
            <person name="Rand D."/>
            <person name="Rasmussen M.D."/>
            <person name="Reed L.K."/>
            <person name="Reenan R."/>
            <person name="Reily A."/>
            <person name="Remington K.A."/>
            <person name="Rieger T.T."/>
            <person name="Ritchie M.G."/>
            <person name="Robin C."/>
            <person name="Rogers Y.H."/>
            <person name="Rohde C."/>
            <person name="Rozas J."/>
            <person name="Rubenfield M.J."/>
            <person name="Ruiz A."/>
            <person name="Russo S."/>
            <person name="Salzberg S.L."/>
            <person name="Sanchez-Gracia A."/>
            <person name="Saranga D.J."/>
            <person name="Sato H."/>
            <person name="Schaeffer S.W."/>
            <person name="Schatz M.C."/>
            <person name="Schlenke T."/>
            <person name="Schwartz R."/>
            <person name="Segarra C."/>
            <person name="Singh R.S."/>
            <person name="Sirot L."/>
            <person name="Sirota M."/>
            <person name="Sisneros N.B."/>
            <person name="Smith C.D."/>
            <person name="Smith T.F."/>
            <person name="Spieth J."/>
            <person name="Stage D.E."/>
            <person name="Stark A."/>
            <person name="Stephan W."/>
            <person name="Strausberg R.L."/>
            <person name="Strempel S."/>
            <person name="Sturgill D."/>
            <person name="Sutton G."/>
            <person name="Sutton G.G."/>
            <person name="Tao W."/>
            <person name="Teichmann S."/>
            <person name="Tobari Y.N."/>
            <person name="Tomimura Y."/>
            <person name="Tsolas J.M."/>
            <person name="Valente V.L."/>
            <person name="Venter E."/>
            <person name="Venter J.C."/>
            <person name="Vicario S."/>
            <person name="Vieira F.G."/>
            <person name="Vilella A.J."/>
            <person name="Villasante A."/>
            <person name="Walenz B."/>
            <person name="Wang J."/>
            <person name="Wasserman M."/>
            <person name="Watts T."/>
            <person name="Wilson D."/>
            <person name="Wilson R.K."/>
            <person name="Wing R.A."/>
            <person name="Wolfner M.F."/>
            <person name="Wong A."/>
            <person name="Wong G.K."/>
            <person name="Wu C.I."/>
            <person name="Wu G."/>
            <person name="Yamamoto D."/>
            <person name="Yang H.P."/>
            <person name="Yang S.P."/>
            <person name="Yorke J.A."/>
            <person name="Yoshida K."/>
            <person name="Zdobnov E."/>
            <person name="Zhang P."/>
            <person name="Zhang Y."/>
            <person name="Zimin A.V."/>
            <person name="Baldwin J."/>
            <person name="Abdouelleil A."/>
            <person name="Abdulkadir J."/>
            <person name="Abebe A."/>
            <person name="Abera B."/>
            <person name="Abreu J."/>
            <person name="Acer S.C."/>
            <person name="Aftuck L."/>
            <person name="Alexander A."/>
            <person name="An P."/>
            <person name="Anderson E."/>
            <person name="Anderson S."/>
            <person name="Arachi H."/>
            <person name="Azer M."/>
            <person name="Bachantsang P."/>
            <person name="Barry A."/>
            <person name="Bayul T."/>
            <person name="Berlin A."/>
            <person name="Bessette D."/>
            <person name="Bloom T."/>
            <person name="Blye J."/>
            <person name="Boguslavskiy L."/>
            <person name="Bonnet C."/>
            <person name="Boukhgalter B."/>
            <person name="Bourzgui I."/>
            <person name="Brown A."/>
            <person name="Cahill P."/>
            <person name="Channer S."/>
            <person name="Cheshatsang Y."/>
            <person name="Chuda L."/>
            <person name="Citroen M."/>
            <person name="Collymore A."/>
            <person name="Cooke P."/>
            <person name="Costello M."/>
            <person name="D'Aco K."/>
            <person name="Daza R."/>
            <person name="De Haan G."/>
            <person name="DeGray S."/>
            <person name="DeMaso C."/>
            <person name="Dhargay N."/>
            <person name="Dooley K."/>
            <person name="Dooley E."/>
            <person name="Doricent M."/>
            <person name="Dorje P."/>
            <person name="Dorjee K."/>
            <person name="Dupes A."/>
            <person name="Elong R."/>
            <person name="Falk J."/>
            <person name="Farina A."/>
            <person name="Faro S."/>
            <person name="Ferguson D."/>
            <person name="Fisher S."/>
            <person name="Foley C.D."/>
            <person name="Franke A."/>
            <person name="Friedrich D."/>
            <person name="Gadbois L."/>
            <person name="Gearin G."/>
            <person name="Gearin C.R."/>
            <person name="Giannoukos G."/>
            <person name="Goode T."/>
            <person name="Graham J."/>
            <person name="Grandbois E."/>
            <person name="Grewal S."/>
            <person name="Gyaltsen K."/>
            <person name="Hafez N."/>
            <person name="Hagos B."/>
            <person name="Hall J."/>
            <person name="Henson C."/>
            <person name="Hollinger A."/>
            <person name="Honan T."/>
            <person name="Huard M.D."/>
            <person name="Hughes L."/>
            <person name="Hurhula B."/>
            <person name="Husby M.E."/>
            <person name="Kamat A."/>
            <person name="Kanga B."/>
            <person name="Kashin S."/>
            <person name="Khazanovich D."/>
            <person name="Kisner P."/>
            <person name="Lance K."/>
            <person name="Lara M."/>
            <person name="Lee W."/>
            <person name="Lennon N."/>
            <person name="Letendre F."/>
            <person name="LeVine R."/>
            <person name="Lipovsky A."/>
            <person name="Liu X."/>
            <person name="Liu J."/>
            <person name="Liu S."/>
            <person name="Lokyitsang T."/>
            <person name="Lokyitsang Y."/>
            <person name="Lubonja R."/>
            <person name="Lui A."/>
            <person name="MacDonald P."/>
            <person name="Magnisalis V."/>
            <person name="Maru K."/>
            <person name="Matthews C."/>
            <person name="McCusker W."/>
            <person name="McDonough S."/>
            <person name="Mehta T."/>
            <person name="Meldrim J."/>
            <person name="Meneus L."/>
            <person name="Mihai O."/>
            <person name="Mihalev A."/>
            <person name="Mihova T."/>
            <person name="Mittelman R."/>
            <person name="Mlenga V."/>
            <person name="Montmayeur A."/>
            <person name="Mulrain L."/>
            <person name="Navidi A."/>
            <person name="Naylor J."/>
            <person name="Negash T."/>
            <person name="Nguyen T."/>
            <person name="Nguyen N."/>
            <person name="Nicol R."/>
            <person name="Norbu C."/>
            <person name="Norbu N."/>
            <person name="Novod N."/>
            <person name="O'Neill B."/>
            <person name="Osman S."/>
            <person name="Markiewicz E."/>
            <person name="Oyono O.L."/>
            <person name="Patti C."/>
            <person name="Phunkhang P."/>
            <person name="Pierre F."/>
            <person name="Priest M."/>
            <person name="Raghuraman S."/>
            <person name="Rege F."/>
            <person name="Reyes R."/>
            <person name="Rise C."/>
            <person name="Rogov P."/>
            <person name="Ross K."/>
            <person name="Ryan E."/>
            <person name="Settipalli S."/>
            <person name="Shea T."/>
            <person name="Sherpa N."/>
            <person name="Shi L."/>
            <person name="Shih D."/>
            <person name="Sparrow T."/>
            <person name="Spaulding J."/>
            <person name="Stalker J."/>
            <person name="Stange-Thomann N."/>
            <person name="Stavropoulos S."/>
            <person name="Stone C."/>
            <person name="Strader C."/>
            <person name="Tesfaye S."/>
            <person name="Thomson T."/>
            <person name="Thoulutsang Y."/>
            <person name="Thoulutsang D."/>
            <person name="Topham K."/>
            <person name="Topping I."/>
            <person name="Tsamla T."/>
            <person name="Vassiliev H."/>
            <person name="Vo A."/>
            <person name="Wangchuk T."/>
            <person name="Wangdi T."/>
            <person name="Weiand M."/>
            <person name="Wilkinson J."/>
            <person name="Wilson A."/>
            <person name="Yadav S."/>
            <person name="Young G."/>
            <person name="Yu Q."/>
            <person name="Zembek L."/>
            <person name="Zhong D."/>
            <person name="Zimmer A."/>
            <person name="Zwirko Z."/>
            <person name="Jaffe D.B."/>
            <person name="Alvarez P."/>
            <person name="Brockman W."/>
            <person name="Butler J."/>
            <person name="Chin C."/>
            <person name="Gnerre S."/>
            <person name="Grabherr M."/>
            <person name="Kleber M."/>
            <person name="Mauceli E."/>
            <person name="MacCallum I."/>
        </authorList>
    </citation>
    <scope>NUCLEOTIDE SEQUENCE [LARGE SCALE GENOMIC DNA]</scope>
    <source>
        <strain evidence="3">Tucson 14024-0371.13</strain>
    </source>
</reference>
<feature type="region of interest" description="Disordered" evidence="1">
    <location>
        <begin position="742"/>
        <end position="763"/>
    </location>
</feature>
<name>A0A0N8NZY0_DROAN</name>
<proteinExistence type="predicted"/>
<evidence type="ECO:0000256" key="1">
    <source>
        <dbReference type="SAM" id="MobiDB-lite"/>
    </source>
</evidence>
<accession>A0A0N8NZY0</accession>
<dbReference type="Proteomes" id="UP000007801">
    <property type="component" value="Unassembled WGS sequence"/>
</dbReference>
<evidence type="ECO:0000313" key="3">
    <source>
        <dbReference type="Proteomes" id="UP000007801"/>
    </source>
</evidence>
<gene>
    <name evidence="2" type="primary">Dana\GF26571</name>
    <name evidence="2" type="ORF">GF26571</name>
</gene>